<keyword evidence="2" id="KW-0805">Transcription regulation</keyword>
<dbReference type="FunFam" id="1.25.70.10:FF:000019">
    <property type="entry name" value="mTERF family protein"/>
    <property type="match status" value="1"/>
</dbReference>
<dbReference type="PANTHER" id="PTHR13068">
    <property type="entry name" value="CGI-12 PROTEIN-RELATED"/>
    <property type="match status" value="1"/>
</dbReference>
<evidence type="ECO:0000256" key="1">
    <source>
        <dbReference type="ARBA" id="ARBA00007692"/>
    </source>
</evidence>
<keyword evidence="2" id="KW-0804">Transcription</keyword>
<proteinExistence type="inferred from homology"/>
<reference evidence="4" key="1">
    <citation type="submission" date="2018-02" db="EMBL/GenBank/DDBJ databases">
        <title>Rhizophora mucronata_Transcriptome.</title>
        <authorList>
            <person name="Meera S.P."/>
            <person name="Sreeshan A."/>
            <person name="Augustine A."/>
        </authorList>
    </citation>
    <scope>NUCLEOTIDE SEQUENCE</scope>
    <source>
        <tissue evidence="4">Leaf</tissue>
    </source>
</reference>
<dbReference type="PANTHER" id="PTHR13068:SF38">
    <property type="entry name" value="TRANSCRIPTION TERMINATION FACTOR FAMILY PROTEIN"/>
    <property type="match status" value="1"/>
</dbReference>
<comment type="similarity">
    <text evidence="1">Belongs to the mTERF family.</text>
</comment>
<dbReference type="Gene3D" id="1.25.70.10">
    <property type="entry name" value="Transcription termination factor 3, mitochondrial"/>
    <property type="match status" value="2"/>
</dbReference>
<evidence type="ECO:0000313" key="4">
    <source>
        <dbReference type="EMBL" id="MBW81928.1"/>
    </source>
</evidence>
<dbReference type="GO" id="GO:0006353">
    <property type="term" value="P:DNA-templated transcription termination"/>
    <property type="evidence" value="ECO:0007669"/>
    <property type="project" value="UniProtKB-KW"/>
</dbReference>
<dbReference type="InterPro" id="IPR038538">
    <property type="entry name" value="MTERF_sf"/>
</dbReference>
<dbReference type="InterPro" id="IPR003690">
    <property type="entry name" value="MTERF"/>
</dbReference>
<dbReference type="EMBL" id="GGEC01001445">
    <property type="protein sequence ID" value="MBW81928.1"/>
    <property type="molecule type" value="Transcribed_RNA"/>
</dbReference>
<sequence length="574" mass="66380">MTHFQKLRTPSILKWVSSFLVDSQNTWRCPSGSSFYTAKNPRFYGTKRVAEAGSKKGISRISRVTKKEAQSALLDYFYCTRNLLFTDAEYMSKNSPHFLEKLLQMVEIEGDVGQSISRFLRYHPINEFEPFFESLGLKRYEYEPILSRDLMFLSDDNVLLENYHALCDYGIARNDIGKMFKEAPEVFRYGSGILALKLQAYEQLGLSQSFVAKVVVSSPYLLIQEVNHDFIKVLEVLKEGGIQFSWIEECLSEKNSCNWSQLLALLNLFRQSGYSKEQLGDLISKHPGILFEGSGDRTLTLIGFLLKFGSTVNHIFSIFLEFPPMPVGEFISNVRCCFLFLNEIEMEVDFIGNIFCSHPLLLGSCRLKKSNTLITSLNVGKKRLCSLIRENPQELKKWVRGKKIEQIDVLGRATRSRNLKTNFLLSLGFVEDSKEMKTALKLFRGKAEELQERFDCLVKAGLDRKDVCQMVKIYPQILNQTKYVIEMKIGFLVHHLGYPVSTLVMFPTFLSYTIERVKLRWEMYSWLKNQGVIYPRSLSTVVICSDKLFIKKFVRHHPRGHDVWQNMQQSFYSK</sequence>
<evidence type="ECO:0000256" key="2">
    <source>
        <dbReference type="ARBA" id="ARBA00022472"/>
    </source>
</evidence>
<dbReference type="AlphaFoldDB" id="A0A2P2IL33"/>
<name>A0A2P2IL33_RHIMU</name>
<keyword evidence="3" id="KW-0809">Transit peptide</keyword>
<dbReference type="Pfam" id="PF02536">
    <property type="entry name" value="mTERF"/>
    <property type="match status" value="1"/>
</dbReference>
<protein>
    <submittedName>
        <fullName evidence="4">Uncharacterized protein MANES_09G033100</fullName>
    </submittedName>
</protein>
<dbReference type="GO" id="GO:0003676">
    <property type="term" value="F:nucleic acid binding"/>
    <property type="evidence" value="ECO:0007669"/>
    <property type="project" value="InterPro"/>
</dbReference>
<dbReference type="SMART" id="SM00733">
    <property type="entry name" value="Mterf"/>
    <property type="match status" value="6"/>
</dbReference>
<dbReference type="FunFam" id="1.25.70.10:FF:000014">
    <property type="entry name" value="Transcription termination factor MTEF18, mitochondrial"/>
    <property type="match status" value="1"/>
</dbReference>
<accession>A0A2P2IL33</accession>
<evidence type="ECO:0000256" key="3">
    <source>
        <dbReference type="ARBA" id="ARBA00022946"/>
    </source>
</evidence>
<keyword evidence="2" id="KW-0806">Transcription termination</keyword>
<organism evidence="4">
    <name type="scientific">Rhizophora mucronata</name>
    <name type="common">Asiatic mangrove</name>
    <dbReference type="NCBI Taxonomy" id="61149"/>
    <lineage>
        <taxon>Eukaryota</taxon>
        <taxon>Viridiplantae</taxon>
        <taxon>Streptophyta</taxon>
        <taxon>Embryophyta</taxon>
        <taxon>Tracheophyta</taxon>
        <taxon>Spermatophyta</taxon>
        <taxon>Magnoliopsida</taxon>
        <taxon>eudicotyledons</taxon>
        <taxon>Gunneridae</taxon>
        <taxon>Pentapetalae</taxon>
        <taxon>rosids</taxon>
        <taxon>fabids</taxon>
        <taxon>Malpighiales</taxon>
        <taxon>Rhizophoraceae</taxon>
        <taxon>Rhizophora</taxon>
    </lineage>
</organism>